<evidence type="ECO:0000313" key="6">
    <source>
        <dbReference type="EMBL" id="MDO1535773.1"/>
    </source>
</evidence>
<keyword evidence="4" id="KW-0029">Amino-acid transport</keyword>
<dbReference type="EMBL" id="JAUKVY010000022">
    <property type="protein sequence ID" value="MDO1535773.1"/>
    <property type="molecule type" value="Genomic_DNA"/>
</dbReference>
<dbReference type="Gene3D" id="3.40.50.2300">
    <property type="match status" value="2"/>
</dbReference>
<keyword evidence="2" id="KW-0813">Transport</keyword>
<accession>A0ABT8SBF1</accession>
<dbReference type="InterPro" id="IPR028082">
    <property type="entry name" value="Peripla_BP_I"/>
</dbReference>
<dbReference type="PANTHER" id="PTHR30483:SF38">
    <property type="entry name" value="BLR7848 PROTEIN"/>
    <property type="match status" value="1"/>
</dbReference>
<comment type="caution">
    <text evidence="6">The sequence shown here is derived from an EMBL/GenBank/DDBJ whole genome shotgun (WGS) entry which is preliminary data.</text>
</comment>
<dbReference type="SUPFAM" id="SSF53822">
    <property type="entry name" value="Periplasmic binding protein-like I"/>
    <property type="match status" value="1"/>
</dbReference>
<evidence type="ECO:0000256" key="3">
    <source>
        <dbReference type="ARBA" id="ARBA00022729"/>
    </source>
</evidence>
<evidence type="ECO:0000259" key="5">
    <source>
        <dbReference type="Pfam" id="PF13458"/>
    </source>
</evidence>
<reference evidence="6" key="1">
    <citation type="submission" date="2023-06" db="EMBL/GenBank/DDBJ databases">
        <authorList>
            <person name="Jiang Y."/>
            <person name="Liu Q."/>
        </authorList>
    </citation>
    <scope>NUCLEOTIDE SEQUENCE</scope>
    <source>
        <strain evidence="6">CGMCC 1.12090</strain>
    </source>
</reference>
<dbReference type="PANTHER" id="PTHR30483">
    <property type="entry name" value="LEUCINE-SPECIFIC-BINDING PROTEIN"/>
    <property type="match status" value="1"/>
</dbReference>
<proteinExistence type="inferred from homology"/>
<dbReference type="Pfam" id="PF13458">
    <property type="entry name" value="Peripla_BP_6"/>
    <property type="match status" value="1"/>
</dbReference>
<dbReference type="Proteomes" id="UP001169027">
    <property type="component" value="Unassembled WGS sequence"/>
</dbReference>
<dbReference type="PRINTS" id="PR00337">
    <property type="entry name" value="LEUILEVALBP"/>
</dbReference>
<name>A0ABT8SBF1_9BURK</name>
<comment type="similarity">
    <text evidence="1">Belongs to the leucine-binding protein family.</text>
</comment>
<dbReference type="CDD" id="cd06333">
    <property type="entry name" value="PBP1_ABC_RPA1789-like"/>
    <property type="match status" value="1"/>
</dbReference>
<sequence length="393" mass="41780">MKLEAQRTARFRIGRRAATAWLAGTALLSFGGGALAADPIKIGAVVSATGPASFLGDPQQKTLEMYVKKINDGGGVLGRKLELVLYDDASDANKANAFTRRLIMQDEVDVILGASTTGSTMAMAPQAEAAKVPLVSLAAASVIVEPVKPYVFKMPHSDRMAAQKVLAEMKTRGFTQFALLSDTGGFGKSGRTETLKLAEAMGMKAVEDQTYGEKDTDITPQLTKIKSSPAQAILVFGTGQAPAIVARNYQQLAMKQPLYTTHGQASTEFIRIAGKSSEGIRMPSPALLIASALPAADPQKKVSVDYAKEFETQAKMDVSTFGGYAHDALFMVVDAVKRAGGTDKQKLRDAIEATSGFVGVSGIYKMSPTDHMGLDVSAFRMVEVQGGAFKEVR</sequence>
<gene>
    <name evidence="6" type="ORF">Q2T77_26160</name>
</gene>
<evidence type="ECO:0000313" key="7">
    <source>
        <dbReference type="Proteomes" id="UP001169027"/>
    </source>
</evidence>
<evidence type="ECO:0000256" key="1">
    <source>
        <dbReference type="ARBA" id="ARBA00010062"/>
    </source>
</evidence>
<dbReference type="InterPro" id="IPR051010">
    <property type="entry name" value="BCAA_transport"/>
</dbReference>
<dbReference type="InterPro" id="IPR028081">
    <property type="entry name" value="Leu-bd"/>
</dbReference>
<organism evidence="6 7">
    <name type="scientific">Variovorax ginsengisoli</name>
    <dbReference type="NCBI Taxonomy" id="363844"/>
    <lineage>
        <taxon>Bacteria</taxon>
        <taxon>Pseudomonadati</taxon>
        <taxon>Pseudomonadota</taxon>
        <taxon>Betaproteobacteria</taxon>
        <taxon>Burkholderiales</taxon>
        <taxon>Comamonadaceae</taxon>
        <taxon>Variovorax</taxon>
    </lineage>
</organism>
<dbReference type="RefSeq" id="WP_301813597.1">
    <property type="nucleotide sequence ID" value="NZ_JAUJZH010000022.1"/>
</dbReference>
<feature type="domain" description="Leucine-binding protein" evidence="5">
    <location>
        <begin position="39"/>
        <end position="387"/>
    </location>
</feature>
<protein>
    <submittedName>
        <fullName evidence="6">ABC transporter substrate-binding protein</fullName>
    </submittedName>
</protein>
<evidence type="ECO:0000256" key="2">
    <source>
        <dbReference type="ARBA" id="ARBA00022448"/>
    </source>
</evidence>
<keyword evidence="3" id="KW-0732">Signal</keyword>
<keyword evidence="7" id="KW-1185">Reference proteome</keyword>
<evidence type="ECO:0000256" key="4">
    <source>
        <dbReference type="ARBA" id="ARBA00022970"/>
    </source>
</evidence>
<dbReference type="InterPro" id="IPR000709">
    <property type="entry name" value="Leu_Ile_Val-bd"/>
</dbReference>